<keyword evidence="3" id="KW-0741">SOS mutagenesis</keyword>
<accession>A0A3M2HKE2</accession>
<evidence type="ECO:0000256" key="5">
    <source>
        <dbReference type="ARBA" id="ARBA00023236"/>
    </source>
</evidence>
<dbReference type="InterPro" id="IPR025188">
    <property type="entry name" value="DUF4113"/>
</dbReference>
<dbReference type="Gene3D" id="1.10.150.20">
    <property type="entry name" value="5' to 3' exonuclease, C-terminal subdomain"/>
    <property type="match status" value="1"/>
</dbReference>
<dbReference type="InterPro" id="IPR050116">
    <property type="entry name" value="DNA_polymerase-Y"/>
</dbReference>
<gene>
    <name evidence="7" type="ORF">EA797_11860</name>
</gene>
<dbReference type="GO" id="GO:0003887">
    <property type="term" value="F:DNA-directed DNA polymerase activity"/>
    <property type="evidence" value="ECO:0007669"/>
    <property type="project" value="TreeGrafter"/>
</dbReference>
<keyword evidence="4" id="KW-0234">DNA repair</keyword>
<dbReference type="AlphaFoldDB" id="A0A3M2HKE2"/>
<keyword evidence="5" id="KW-0742">SOS response</keyword>
<sequence length="426" mass="47863">MANIERTLALIDCNSFYAACERVFRPDLRTTPIVVLSNNDGCVIARSAEAKALGIKMGAPYFKVRLDLERWGVVVFSSNYALYGDMSERVMTVIEQRAPAVEVYSIDEAFADMTGVADAESLGRRIRADVLRFTGIPVGVGIASTKTLAKLANHSAKRWMKQTGGVIDLRDPERRDKVLRITSVSDVWGVGRRMTEHLNSMGIRSAWDLANADAWTLRKQFSVVIEKTARELRGTPCLELEDVTPLKQEICCSRMFGDRLRELAPIREAVATYAARACEKLRAQQSLCKRVRVSIRTGMFNPDEPRFAKGIVCELPYPTDDTRYITRAAIAGLELIYREGFAFSKAEILLMDLCQRGEYTDDLFTETQPAAAERVMGVLDAVNAKWGRNTLRPGRIPTAPDWGMRRELMSQSFTTRLDQLWKVGCR</sequence>
<dbReference type="PANTHER" id="PTHR11076">
    <property type="entry name" value="DNA REPAIR POLYMERASE UMUC / TRANSFERASE FAMILY MEMBER"/>
    <property type="match status" value="1"/>
</dbReference>
<dbReference type="InterPro" id="IPR001126">
    <property type="entry name" value="UmuC"/>
</dbReference>
<evidence type="ECO:0000256" key="2">
    <source>
        <dbReference type="ARBA" id="ARBA00022763"/>
    </source>
</evidence>
<dbReference type="CDD" id="cd01700">
    <property type="entry name" value="PolY_Pol_V_umuC"/>
    <property type="match status" value="1"/>
</dbReference>
<reference evidence="7 8" key="1">
    <citation type="submission" date="2018-10" db="EMBL/GenBank/DDBJ databases">
        <title>Pseudomonas zhaodongensis NEAU-ST5-21(T) genome.</title>
        <authorList>
            <person name="Peng J."/>
            <person name="Liu Z.-P."/>
        </authorList>
    </citation>
    <scope>NUCLEOTIDE SEQUENCE [LARGE SCALE GENOMIC DNA]</scope>
    <source>
        <strain evidence="7 8">NEAU-ST5-21</strain>
    </source>
</reference>
<feature type="domain" description="UmuC" evidence="6">
    <location>
        <begin position="8"/>
        <end position="191"/>
    </location>
</feature>
<evidence type="ECO:0000256" key="1">
    <source>
        <dbReference type="ARBA" id="ARBA00010945"/>
    </source>
</evidence>
<keyword evidence="2" id="KW-0227">DNA damage</keyword>
<organism evidence="7 8">
    <name type="scientific">Stutzerimonas zhaodongensis</name>
    <dbReference type="NCBI Taxonomy" id="1176257"/>
    <lineage>
        <taxon>Bacteria</taxon>
        <taxon>Pseudomonadati</taxon>
        <taxon>Pseudomonadota</taxon>
        <taxon>Gammaproteobacteria</taxon>
        <taxon>Pseudomonadales</taxon>
        <taxon>Pseudomonadaceae</taxon>
        <taxon>Stutzerimonas</taxon>
    </lineage>
</organism>
<dbReference type="Pfam" id="PF13438">
    <property type="entry name" value="DUF4113"/>
    <property type="match status" value="1"/>
</dbReference>
<evidence type="ECO:0000259" key="6">
    <source>
        <dbReference type="PROSITE" id="PS50173"/>
    </source>
</evidence>
<dbReference type="RefSeq" id="WP_122165385.1">
    <property type="nucleotide sequence ID" value="NZ_JAMOIB010000002.1"/>
</dbReference>
<evidence type="ECO:0000313" key="7">
    <source>
        <dbReference type="EMBL" id="RMH90196.1"/>
    </source>
</evidence>
<keyword evidence="8" id="KW-1185">Reference proteome</keyword>
<dbReference type="Proteomes" id="UP000269774">
    <property type="component" value="Unassembled WGS sequence"/>
</dbReference>
<comment type="similarity">
    <text evidence="1">Belongs to the DNA polymerase type-Y family.</text>
</comment>
<dbReference type="Gene3D" id="3.40.1170.60">
    <property type="match status" value="1"/>
</dbReference>
<dbReference type="GO" id="GO:0006281">
    <property type="term" value="P:DNA repair"/>
    <property type="evidence" value="ECO:0007669"/>
    <property type="project" value="UniProtKB-KW"/>
</dbReference>
<dbReference type="GO" id="GO:0003684">
    <property type="term" value="F:damaged DNA binding"/>
    <property type="evidence" value="ECO:0007669"/>
    <property type="project" value="InterPro"/>
</dbReference>
<dbReference type="EMBL" id="RFFM01000002">
    <property type="protein sequence ID" value="RMH90196.1"/>
    <property type="molecule type" value="Genomic_DNA"/>
</dbReference>
<dbReference type="InterPro" id="IPR043502">
    <property type="entry name" value="DNA/RNA_pol_sf"/>
</dbReference>
<proteinExistence type="inferred from homology"/>
<dbReference type="Pfam" id="PF11799">
    <property type="entry name" value="IMS_C"/>
    <property type="match status" value="1"/>
</dbReference>
<protein>
    <submittedName>
        <fullName evidence="7">Y-family DNA polymerase</fullName>
    </submittedName>
</protein>
<dbReference type="OrthoDB" id="9808813at2"/>
<dbReference type="Gene3D" id="3.30.70.270">
    <property type="match status" value="1"/>
</dbReference>
<dbReference type="PROSITE" id="PS50173">
    <property type="entry name" value="UMUC"/>
    <property type="match status" value="1"/>
</dbReference>
<evidence type="ECO:0000313" key="8">
    <source>
        <dbReference type="Proteomes" id="UP000269774"/>
    </source>
</evidence>
<comment type="caution">
    <text evidence="7">The sequence shown here is derived from an EMBL/GenBank/DDBJ whole genome shotgun (WGS) entry which is preliminary data.</text>
</comment>
<dbReference type="Pfam" id="PF00817">
    <property type="entry name" value="IMS"/>
    <property type="match status" value="1"/>
</dbReference>
<dbReference type="GO" id="GO:0009432">
    <property type="term" value="P:SOS response"/>
    <property type="evidence" value="ECO:0007669"/>
    <property type="project" value="UniProtKB-KW"/>
</dbReference>
<dbReference type="GO" id="GO:0005829">
    <property type="term" value="C:cytosol"/>
    <property type="evidence" value="ECO:0007669"/>
    <property type="project" value="TreeGrafter"/>
</dbReference>
<name>A0A3M2HKE2_9GAMM</name>
<evidence type="ECO:0000256" key="4">
    <source>
        <dbReference type="ARBA" id="ARBA00023204"/>
    </source>
</evidence>
<dbReference type="SUPFAM" id="SSF56672">
    <property type="entry name" value="DNA/RNA polymerases"/>
    <property type="match status" value="1"/>
</dbReference>
<dbReference type="InterPro" id="IPR043128">
    <property type="entry name" value="Rev_trsase/Diguanyl_cyclase"/>
</dbReference>
<dbReference type="GO" id="GO:0042276">
    <property type="term" value="P:error-prone translesion synthesis"/>
    <property type="evidence" value="ECO:0007669"/>
    <property type="project" value="TreeGrafter"/>
</dbReference>
<dbReference type="NCBIfam" id="NF002955">
    <property type="entry name" value="PRK03609.1"/>
    <property type="match status" value="1"/>
</dbReference>
<dbReference type="PANTHER" id="PTHR11076:SF34">
    <property type="entry name" value="PROTEIN UMUC"/>
    <property type="match status" value="1"/>
</dbReference>
<dbReference type="InterPro" id="IPR017961">
    <property type="entry name" value="DNA_pol_Y-fam_little_finger"/>
</dbReference>
<evidence type="ECO:0000256" key="3">
    <source>
        <dbReference type="ARBA" id="ARBA00023199"/>
    </source>
</evidence>